<organism evidence="3 4">
    <name type="scientific">Vreelandella malpeensis</name>
    <dbReference type="NCBI Taxonomy" id="1172368"/>
    <lineage>
        <taxon>Bacteria</taxon>
        <taxon>Pseudomonadati</taxon>
        <taxon>Pseudomonadota</taxon>
        <taxon>Gammaproteobacteria</taxon>
        <taxon>Oceanospirillales</taxon>
        <taxon>Halomonadaceae</taxon>
        <taxon>Vreelandella</taxon>
    </lineage>
</organism>
<dbReference type="PANTHER" id="PTHR38687:SF1">
    <property type="entry name" value="CELL DIVISION PROTEIN DEDD"/>
    <property type="match status" value="1"/>
</dbReference>
<comment type="caution">
    <text evidence="3">The sequence shown here is derived from an EMBL/GenBank/DDBJ whole genome shotgun (WGS) entry which is preliminary data.</text>
</comment>
<accession>A0ABS8DVH2</accession>
<dbReference type="RefSeq" id="WP_227391005.1">
    <property type="nucleotide sequence ID" value="NZ_JBHSCJ010000008.1"/>
</dbReference>
<name>A0ABS8DVH2_9GAMM</name>
<proteinExistence type="predicted"/>
<keyword evidence="4" id="KW-1185">Reference proteome</keyword>
<sequence>MKYGKTERISGIVILLALLAIFVPWLMSDPAPREERPQPTFVIEQPGSVTRQEVPVPQRPASIEEDAPEPSRDTAVASGIEALPVSPDTDRVEASSPNSSEAPATPDPIADLVASNEVTSNTASSSGSDQSEASSTRAPATAEQGEWAVQVGSFGDVANAQRLSEQLASQGFTAFRRARDNNLTSVYVGPYATSEEGESAMALIKQRANVQGLLVRVRD</sequence>
<evidence type="ECO:0000313" key="3">
    <source>
        <dbReference type="EMBL" id="MCB8890336.1"/>
    </source>
</evidence>
<dbReference type="Pfam" id="PF05036">
    <property type="entry name" value="SPOR"/>
    <property type="match status" value="1"/>
</dbReference>
<gene>
    <name evidence="3" type="ORF">GEV37_14550</name>
</gene>
<protein>
    <submittedName>
        <fullName evidence="3">SPOR domain-containing protein</fullName>
    </submittedName>
</protein>
<reference evidence="3 4" key="1">
    <citation type="journal article" date="2021" name="Sci. Rep.">
        <title>Genome analysis of a halophilic bacterium Halomonas malpeensis YU-PRIM-29(T) reveals its exopolysaccharide and pigment producing capabilities.</title>
        <authorList>
            <person name="Athmika"/>
            <person name="Ghate S.D."/>
            <person name="Arun A.B."/>
            <person name="Rao S.S."/>
            <person name="Kumar S.T.A."/>
            <person name="Kandiyil M.K."/>
            <person name="Saptami K."/>
            <person name="Rekha P.D."/>
        </authorList>
    </citation>
    <scope>NUCLEOTIDE SEQUENCE [LARGE SCALE GENOMIC DNA]</scope>
    <source>
        <strain evidence="4">prim 29</strain>
    </source>
</reference>
<feature type="region of interest" description="Disordered" evidence="1">
    <location>
        <begin position="31"/>
        <end position="144"/>
    </location>
</feature>
<feature type="compositionally biased region" description="Low complexity" evidence="1">
    <location>
        <begin position="124"/>
        <end position="135"/>
    </location>
</feature>
<evidence type="ECO:0000313" key="4">
    <source>
        <dbReference type="Proteomes" id="UP001319882"/>
    </source>
</evidence>
<evidence type="ECO:0000256" key="1">
    <source>
        <dbReference type="SAM" id="MobiDB-lite"/>
    </source>
</evidence>
<dbReference type="EMBL" id="WHVL01000006">
    <property type="protein sequence ID" value="MCB8890336.1"/>
    <property type="molecule type" value="Genomic_DNA"/>
</dbReference>
<evidence type="ECO:0000259" key="2">
    <source>
        <dbReference type="PROSITE" id="PS51724"/>
    </source>
</evidence>
<dbReference type="Gene3D" id="3.30.70.1070">
    <property type="entry name" value="Sporulation related repeat"/>
    <property type="match status" value="1"/>
</dbReference>
<feature type="compositionally biased region" description="Low complexity" evidence="1">
    <location>
        <begin position="94"/>
        <end position="104"/>
    </location>
</feature>
<dbReference type="InterPro" id="IPR052521">
    <property type="entry name" value="Cell_div_SPOR-domain"/>
</dbReference>
<dbReference type="Proteomes" id="UP001319882">
    <property type="component" value="Unassembled WGS sequence"/>
</dbReference>
<feature type="domain" description="SPOR" evidence="2">
    <location>
        <begin position="141"/>
        <end position="217"/>
    </location>
</feature>
<dbReference type="InterPro" id="IPR036680">
    <property type="entry name" value="SPOR-like_sf"/>
</dbReference>
<dbReference type="InterPro" id="IPR007730">
    <property type="entry name" value="SPOR-like_dom"/>
</dbReference>
<dbReference type="PROSITE" id="PS51724">
    <property type="entry name" value="SPOR"/>
    <property type="match status" value="1"/>
</dbReference>
<dbReference type="SUPFAM" id="SSF110997">
    <property type="entry name" value="Sporulation related repeat"/>
    <property type="match status" value="1"/>
</dbReference>
<dbReference type="PANTHER" id="PTHR38687">
    <property type="entry name" value="CELL DIVISION PROTEIN DEDD-RELATED"/>
    <property type="match status" value="1"/>
</dbReference>